<keyword evidence="1" id="KW-0472">Membrane</keyword>
<evidence type="ECO:0000313" key="3">
    <source>
        <dbReference type="Proteomes" id="UP001595752"/>
    </source>
</evidence>
<sequence>MDDQIKQLNHLTDEVAKQMLQSVVDKKRKFDKVNEKERRIRWLLLGCLGLICIYLFFSFQQLSLITYRSVISFVLSSFYHLFMILIVFSLYYYLLQVRKKSEKVEKEFHDLRCEIIQKSSDLWRGDEKWGERKHVFSMMKKEFDVNLYYENK</sequence>
<feature type="transmembrane region" description="Helical" evidence="1">
    <location>
        <begin position="71"/>
        <end position="94"/>
    </location>
</feature>
<keyword evidence="1" id="KW-1133">Transmembrane helix</keyword>
<proteinExistence type="predicted"/>
<organism evidence="2 3">
    <name type="scientific">Bacillus songklensis</name>
    <dbReference type="NCBI Taxonomy" id="1069116"/>
    <lineage>
        <taxon>Bacteria</taxon>
        <taxon>Bacillati</taxon>
        <taxon>Bacillota</taxon>
        <taxon>Bacilli</taxon>
        <taxon>Bacillales</taxon>
        <taxon>Bacillaceae</taxon>
        <taxon>Bacillus</taxon>
    </lineage>
</organism>
<name>A0ABV8AYL4_9BACI</name>
<dbReference type="Proteomes" id="UP001595752">
    <property type="component" value="Unassembled WGS sequence"/>
</dbReference>
<gene>
    <name evidence="2" type="ORF">ACFOU2_04265</name>
</gene>
<keyword evidence="3" id="KW-1185">Reference proteome</keyword>
<evidence type="ECO:0000313" key="2">
    <source>
        <dbReference type="EMBL" id="MFC3882754.1"/>
    </source>
</evidence>
<keyword evidence="1" id="KW-0812">Transmembrane</keyword>
<reference evidence="3" key="1">
    <citation type="journal article" date="2019" name="Int. J. Syst. Evol. Microbiol.">
        <title>The Global Catalogue of Microorganisms (GCM) 10K type strain sequencing project: providing services to taxonomists for standard genome sequencing and annotation.</title>
        <authorList>
            <consortium name="The Broad Institute Genomics Platform"/>
            <consortium name="The Broad Institute Genome Sequencing Center for Infectious Disease"/>
            <person name="Wu L."/>
            <person name="Ma J."/>
        </authorList>
    </citation>
    <scope>NUCLEOTIDE SEQUENCE [LARGE SCALE GENOMIC DNA]</scope>
    <source>
        <strain evidence="3">CCUG 61889</strain>
    </source>
</reference>
<dbReference type="InterPro" id="IPR020210">
    <property type="entry name" value="Uncharacterised_YpbF_TM"/>
</dbReference>
<protein>
    <submittedName>
        <fullName evidence="2">DUF2663 family protein</fullName>
    </submittedName>
</protein>
<dbReference type="RefSeq" id="WP_377912513.1">
    <property type="nucleotide sequence ID" value="NZ_JBHRZT010000020.1"/>
</dbReference>
<comment type="caution">
    <text evidence="2">The sequence shown here is derived from an EMBL/GenBank/DDBJ whole genome shotgun (WGS) entry which is preliminary data.</text>
</comment>
<accession>A0ABV8AYL4</accession>
<dbReference type="Pfam" id="PF10864">
    <property type="entry name" value="DUF2663"/>
    <property type="match status" value="1"/>
</dbReference>
<feature type="transmembrane region" description="Helical" evidence="1">
    <location>
        <begin position="42"/>
        <end position="59"/>
    </location>
</feature>
<evidence type="ECO:0000256" key="1">
    <source>
        <dbReference type="SAM" id="Phobius"/>
    </source>
</evidence>
<dbReference type="EMBL" id="JBHRZT010000020">
    <property type="protein sequence ID" value="MFC3882754.1"/>
    <property type="molecule type" value="Genomic_DNA"/>
</dbReference>